<gene>
    <name evidence="2" type="ORF">K469DRAFT_474619</name>
</gene>
<feature type="region of interest" description="Disordered" evidence="1">
    <location>
        <begin position="1"/>
        <end position="56"/>
    </location>
</feature>
<reference evidence="2" key="1">
    <citation type="journal article" date="2020" name="Stud. Mycol.">
        <title>101 Dothideomycetes genomes: a test case for predicting lifestyles and emergence of pathogens.</title>
        <authorList>
            <person name="Haridas S."/>
            <person name="Albert R."/>
            <person name="Binder M."/>
            <person name="Bloem J."/>
            <person name="Labutti K."/>
            <person name="Salamov A."/>
            <person name="Andreopoulos B."/>
            <person name="Baker S."/>
            <person name="Barry K."/>
            <person name="Bills G."/>
            <person name="Bluhm B."/>
            <person name="Cannon C."/>
            <person name="Castanera R."/>
            <person name="Culley D."/>
            <person name="Daum C."/>
            <person name="Ezra D."/>
            <person name="Gonzalez J."/>
            <person name="Henrissat B."/>
            <person name="Kuo A."/>
            <person name="Liang C."/>
            <person name="Lipzen A."/>
            <person name="Lutzoni F."/>
            <person name="Magnuson J."/>
            <person name="Mondo S."/>
            <person name="Nolan M."/>
            <person name="Ohm R."/>
            <person name="Pangilinan J."/>
            <person name="Park H.-J."/>
            <person name="Ramirez L."/>
            <person name="Alfaro M."/>
            <person name="Sun H."/>
            <person name="Tritt A."/>
            <person name="Yoshinaga Y."/>
            <person name="Zwiers L.-H."/>
            <person name="Turgeon B."/>
            <person name="Goodwin S."/>
            <person name="Spatafora J."/>
            <person name="Crous P."/>
            <person name="Grigoriev I."/>
        </authorList>
    </citation>
    <scope>NUCLEOTIDE SEQUENCE</scope>
    <source>
        <strain evidence="2">CBS 207.26</strain>
    </source>
</reference>
<dbReference type="OrthoDB" id="3944493at2759"/>
<dbReference type="EMBL" id="ML994610">
    <property type="protein sequence ID" value="KAF2195657.1"/>
    <property type="molecule type" value="Genomic_DNA"/>
</dbReference>
<feature type="non-terminal residue" evidence="2">
    <location>
        <position position="1"/>
    </location>
</feature>
<evidence type="ECO:0000313" key="3">
    <source>
        <dbReference type="Proteomes" id="UP000800200"/>
    </source>
</evidence>
<keyword evidence="3" id="KW-1185">Reference proteome</keyword>
<name>A0A6A6EU43_9PEZI</name>
<organism evidence="2 3">
    <name type="scientific">Zopfia rhizophila CBS 207.26</name>
    <dbReference type="NCBI Taxonomy" id="1314779"/>
    <lineage>
        <taxon>Eukaryota</taxon>
        <taxon>Fungi</taxon>
        <taxon>Dikarya</taxon>
        <taxon>Ascomycota</taxon>
        <taxon>Pezizomycotina</taxon>
        <taxon>Dothideomycetes</taxon>
        <taxon>Dothideomycetes incertae sedis</taxon>
        <taxon>Zopfiaceae</taxon>
        <taxon>Zopfia</taxon>
    </lineage>
</organism>
<evidence type="ECO:0000256" key="1">
    <source>
        <dbReference type="SAM" id="MobiDB-lite"/>
    </source>
</evidence>
<proteinExistence type="predicted"/>
<protein>
    <submittedName>
        <fullName evidence="2">Uncharacterized protein</fullName>
    </submittedName>
</protein>
<dbReference type="Proteomes" id="UP000800200">
    <property type="component" value="Unassembled WGS sequence"/>
</dbReference>
<sequence>SEDLPPSHQPSLSLKHTPSMKSTSTTTHTDSTSRRLRRPAELNLSNPSISDPAKPKSELELRYDMIRNSQTQNRAALKSPTQLLQDRLNLSPKSKKHEEKVRVFTPPRPMLNGCILPAPQEQMQPFQGSSVRARTEKNGRPAWWCKFDKLVVLDGVEQKEDGGLKFLTRSSKGLSIARRRGELETVVIPLDCTHCQEMLNRHEWKYDIQVCKRGVCWDCRERCRWEREQEEKKVDEGIGEEMKGD</sequence>
<feature type="compositionally biased region" description="Low complexity" evidence="1">
    <location>
        <begin position="17"/>
        <end position="30"/>
    </location>
</feature>
<accession>A0A6A6EU43</accession>
<dbReference type="AlphaFoldDB" id="A0A6A6EU43"/>
<evidence type="ECO:0000313" key="2">
    <source>
        <dbReference type="EMBL" id="KAF2195657.1"/>
    </source>
</evidence>
<feature type="non-terminal residue" evidence="2">
    <location>
        <position position="245"/>
    </location>
</feature>